<name>D5CUP3_SIDLE</name>
<dbReference type="KEGG" id="slt:Slit_2202"/>
<reference evidence="2 3" key="1">
    <citation type="submission" date="2010-03" db="EMBL/GenBank/DDBJ databases">
        <title>Complete sequence of Sideroxydans lithotrophicus ES-1.</title>
        <authorList>
            <consortium name="US DOE Joint Genome Institute"/>
            <person name="Lucas S."/>
            <person name="Copeland A."/>
            <person name="Lapidus A."/>
            <person name="Cheng J.-F."/>
            <person name="Bruce D."/>
            <person name="Goodwin L."/>
            <person name="Pitluck S."/>
            <person name="Munk A.C."/>
            <person name="Detter J.C."/>
            <person name="Han C."/>
            <person name="Tapia R."/>
            <person name="Larimer F."/>
            <person name="Land M."/>
            <person name="Hauser L."/>
            <person name="Kyrpides N."/>
            <person name="Ivanova N."/>
            <person name="Emerson D."/>
            <person name="Woyke T."/>
        </authorList>
    </citation>
    <scope>NUCLEOTIDE SEQUENCE [LARGE SCALE GENOMIC DNA]</scope>
    <source>
        <strain evidence="2 3">ES-1</strain>
    </source>
</reference>
<gene>
    <name evidence="2" type="ordered locus">Slit_2202</name>
</gene>
<dbReference type="EMBL" id="CP001965">
    <property type="protein sequence ID" value="ADE12430.1"/>
    <property type="molecule type" value="Genomic_DNA"/>
</dbReference>
<dbReference type="HOGENOM" id="CLU_3140684_0_0_4"/>
<dbReference type="RefSeq" id="WP_013030328.1">
    <property type="nucleotide sequence ID" value="NC_013959.1"/>
</dbReference>
<dbReference type="Proteomes" id="UP000001625">
    <property type="component" value="Chromosome"/>
</dbReference>
<evidence type="ECO:0000256" key="1">
    <source>
        <dbReference type="SAM" id="MobiDB-lite"/>
    </source>
</evidence>
<dbReference type="STRING" id="580332.Slit_2202"/>
<protein>
    <submittedName>
        <fullName evidence="2">Uncharacterized protein</fullName>
    </submittedName>
</protein>
<organism evidence="2 3">
    <name type="scientific">Sideroxydans lithotrophicus (strain ES-1)</name>
    <dbReference type="NCBI Taxonomy" id="580332"/>
    <lineage>
        <taxon>Bacteria</taxon>
        <taxon>Pseudomonadati</taxon>
        <taxon>Pseudomonadota</taxon>
        <taxon>Betaproteobacteria</taxon>
        <taxon>Nitrosomonadales</taxon>
        <taxon>Gallionellaceae</taxon>
        <taxon>Sideroxydans</taxon>
    </lineage>
</organism>
<sequence>MPHTHHSSRDKDAKKKPLMTAKEKRMAKHAKKHQQEAQPLITPEMTPHH</sequence>
<feature type="region of interest" description="Disordered" evidence="1">
    <location>
        <begin position="1"/>
        <end position="49"/>
    </location>
</feature>
<dbReference type="AlphaFoldDB" id="D5CUP3"/>
<evidence type="ECO:0000313" key="3">
    <source>
        <dbReference type="Proteomes" id="UP000001625"/>
    </source>
</evidence>
<keyword evidence="3" id="KW-1185">Reference proteome</keyword>
<proteinExistence type="predicted"/>
<evidence type="ECO:0000313" key="2">
    <source>
        <dbReference type="EMBL" id="ADE12430.1"/>
    </source>
</evidence>
<accession>D5CUP3</accession>